<evidence type="ECO:0000256" key="12">
    <source>
        <dbReference type="SAM" id="SignalP"/>
    </source>
</evidence>
<feature type="domain" description="Trimeric autotransporter adhesin YadA-like C-terminal membrane anchor" evidence="13">
    <location>
        <begin position="350"/>
        <end position="406"/>
    </location>
</feature>
<dbReference type="Gene3D" id="3.30.1300.30">
    <property type="entry name" value="GSPII I/J protein-like"/>
    <property type="match status" value="1"/>
</dbReference>
<keyword evidence="10" id="KW-0998">Cell outer membrane</keyword>
<reference evidence="15 16" key="1">
    <citation type="journal article" date="2015" name="Genome Announc.">
        <title>Complete Genome Sequence of Bartonella ancashensis Strain 20.00, Isolated from the Blood of a Patient with Verruga Peruana.</title>
        <authorList>
            <person name="Hang J."/>
            <person name="Mullins K.E."/>
            <person name="Clifford R.J."/>
            <person name="Onmus-Leone F."/>
            <person name="Yang Y."/>
            <person name="Jiang J."/>
            <person name="Leguia M."/>
            <person name="Kasper M.R."/>
            <person name="Maguina C."/>
            <person name="Lesho E.P."/>
            <person name="Jarman R.G."/>
            <person name="Richards A.L."/>
            <person name="Blazes D."/>
        </authorList>
    </citation>
    <scope>NUCLEOTIDE SEQUENCE [LARGE SCALE GENOMIC DNA]</scope>
    <source>
        <strain evidence="15 16">20.00</strain>
    </source>
</reference>
<dbReference type="SUPFAM" id="SSF101967">
    <property type="entry name" value="Adhesin YadA, collagen-binding domain"/>
    <property type="match status" value="1"/>
</dbReference>
<feature type="domain" description="Trimeric autotransporter adhesin YadA-like stalk" evidence="14">
    <location>
        <begin position="74"/>
        <end position="108"/>
    </location>
</feature>
<evidence type="ECO:0000259" key="13">
    <source>
        <dbReference type="Pfam" id="PF03895"/>
    </source>
</evidence>
<dbReference type="Pfam" id="PF05662">
    <property type="entry name" value="YadA_stalk"/>
    <property type="match status" value="2"/>
</dbReference>
<keyword evidence="9" id="KW-0472">Membrane</keyword>
<dbReference type="Pfam" id="PF03895">
    <property type="entry name" value="YadA_anchor"/>
    <property type="match status" value="1"/>
</dbReference>
<dbReference type="GO" id="GO:0009279">
    <property type="term" value="C:cell outer membrane"/>
    <property type="evidence" value="ECO:0007669"/>
    <property type="project" value="UniProtKB-SubCell"/>
</dbReference>
<dbReference type="InterPro" id="IPR005594">
    <property type="entry name" value="YadA_C"/>
</dbReference>
<keyword evidence="4" id="KW-0813">Transport</keyword>
<evidence type="ECO:0000256" key="5">
    <source>
        <dbReference type="ARBA" id="ARBA00022452"/>
    </source>
</evidence>
<dbReference type="SUPFAM" id="SSF54523">
    <property type="entry name" value="Pili subunits"/>
    <property type="match status" value="1"/>
</dbReference>
<keyword evidence="11" id="KW-0175">Coiled coil</keyword>
<evidence type="ECO:0000256" key="4">
    <source>
        <dbReference type="ARBA" id="ARBA00022448"/>
    </source>
</evidence>
<keyword evidence="16" id="KW-1185">Reference proteome</keyword>
<evidence type="ECO:0000313" key="15">
    <source>
        <dbReference type="EMBL" id="ALE04153.1"/>
    </source>
</evidence>
<dbReference type="Proteomes" id="UP000057213">
    <property type="component" value="Chromosome"/>
</dbReference>
<evidence type="ECO:0000256" key="9">
    <source>
        <dbReference type="ARBA" id="ARBA00023136"/>
    </source>
</evidence>
<protein>
    <submittedName>
        <fullName evidence="15">Surface protein/Bartonella adhesin</fullName>
    </submittedName>
</protein>
<dbReference type="EMBL" id="CP010401">
    <property type="protein sequence ID" value="ALE04153.1"/>
    <property type="molecule type" value="Genomic_DNA"/>
</dbReference>
<evidence type="ECO:0000256" key="1">
    <source>
        <dbReference type="ARBA" id="ARBA00004241"/>
    </source>
</evidence>
<organism evidence="15 16">
    <name type="scientific">Bartonella ancashensis</name>
    <dbReference type="NCBI Taxonomy" id="1318743"/>
    <lineage>
        <taxon>Bacteria</taxon>
        <taxon>Pseudomonadati</taxon>
        <taxon>Pseudomonadota</taxon>
        <taxon>Alphaproteobacteria</taxon>
        <taxon>Hyphomicrobiales</taxon>
        <taxon>Bartonellaceae</taxon>
        <taxon>Bartonella</taxon>
    </lineage>
</organism>
<evidence type="ECO:0000256" key="11">
    <source>
        <dbReference type="SAM" id="Coils"/>
    </source>
</evidence>
<comment type="subcellular location">
    <subcellularLocation>
        <location evidence="2">Cell outer membrane</location>
    </subcellularLocation>
    <subcellularLocation>
        <location evidence="1">Cell surface</location>
    </subcellularLocation>
</comment>
<comment type="similarity">
    <text evidence="3">Belongs to the autotransporter-2 (AT-2) (TC 1.B.40) family.</text>
</comment>
<evidence type="ECO:0000256" key="6">
    <source>
        <dbReference type="ARBA" id="ARBA00022692"/>
    </source>
</evidence>
<accession>A0A0M5KSW1</accession>
<evidence type="ECO:0000313" key="16">
    <source>
        <dbReference type="Proteomes" id="UP000057213"/>
    </source>
</evidence>
<name>A0A0M5KSW1_9HYPH</name>
<evidence type="ECO:0000256" key="2">
    <source>
        <dbReference type="ARBA" id="ARBA00004442"/>
    </source>
</evidence>
<feature type="signal peptide" evidence="12">
    <location>
        <begin position="1"/>
        <end position="19"/>
    </location>
</feature>
<dbReference type="Gene3D" id="2.150.10.10">
    <property type="entry name" value="Serralysin-like metalloprotease, C-terminal"/>
    <property type="match status" value="2"/>
</dbReference>
<keyword evidence="8" id="KW-0653">Protein transport</keyword>
<dbReference type="PATRIC" id="fig|1318743.3.peg.1353"/>
<dbReference type="InterPro" id="IPR008635">
    <property type="entry name" value="Coiled_stalk_dom"/>
</dbReference>
<evidence type="ECO:0000256" key="8">
    <source>
        <dbReference type="ARBA" id="ARBA00022927"/>
    </source>
</evidence>
<keyword evidence="6" id="KW-0812">Transmembrane</keyword>
<dbReference type="AlphaFoldDB" id="A0A0M5KSW1"/>
<evidence type="ECO:0000256" key="3">
    <source>
        <dbReference type="ARBA" id="ARBA00005848"/>
    </source>
</evidence>
<dbReference type="GO" id="GO:0015031">
    <property type="term" value="P:protein transport"/>
    <property type="evidence" value="ECO:0007669"/>
    <property type="project" value="UniProtKB-KW"/>
</dbReference>
<dbReference type="STRING" id="1318743.PU02_1339"/>
<evidence type="ECO:0000259" key="14">
    <source>
        <dbReference type="Pfam" id="PF05662"/>
    </source>
</evidence>
<dbReference type="InterPro" id="IPR045584">
    <property type="entry name" value="Pilin-like"/>
</dbReference>
<dbReference type="InterPro" id="IPR011049">
    <property type="entry name" value="Serralysin-like_metalloprot_C"/>
</dbReference>
<feature type="coiled-coil region" evidence="11">
    <location>
        <begin position="196"/>
        <end position="223"/>
    </location>
</feature>
<evidence type="ECO:0000256" key="10">
    <source>
        <dbReference type="ARBA" id="ARBA00023237"/>
    </source>
</evidence>
<dbReference type="KEGG" id="banc:PU02_1339"/>
<keyword evidence="7 12" id="KW-0732">Signal</keyword>
<gene>
    <name evidence="15" type="ORF">PU02_1339</name>
</gene>
<proteinExistence type="inferred from homology"/>
<evidence type="ECO:0000256" key="7">
    <source>
        <dbReference type="ARBA" id="ARBA00022729"/>
    </source>
</evidence>
<dbReference type="GO" id="GO:0009986">
    <property type="term" value="C:cell surface"/>
    <property type="evidence" value="ECO:0007669"/>
    <property type="project" value="UniProtKB-SubCell"/>
</dbReference>
<sequence>MSSLSGTVAIFLSSIVIFSASTALSNTDTTIEPTSLADVTLVKQNKNNNIITIGKEKGGKKINIVNNEGKGRIISGLARGKVAKSSTEAVNGSQLFRVKERLANFGDRFYDAHAEVAKYLGGGARFDDAQWVQDPIFSLFSFGENGLVTGGNRHRSVSDAFSGLNNSLVNIGNKFSGIQKDIGYLNTRADSLSSVIEDIGGIFNDLENKINDLENSIDGANNGATVVYDKDENGKKTNSLTLKGGDESKPVTIDSVADGKVEKGSKQAVNGGQLHDYTQEKMKIVLEDAKKYTDEKVKNIVVDAIDDAVDQANKYTDKRFSALSYDVRNAKKEARQAAAVGLAVSNLSYDDTPGKLSVSFGSGLWRSQSALAFGAGYMSESGKVRSNISATNTGGHWGIGAGLRITLN</sequence>
<feature type="domain" description="Trimeric autotransporter adhesin YadA-like stalk" evidence="14">
    <location>
        <begin position="256"/>
        <end position="279"/>
    </location>
</feature>
<keyword evidence="5" id="KW-1134">Transmembrane beta strand</keyword>
<feature type="chain" id="PRO_5005804590" evidence="12">
    <location>
        <begin position="20"/>
        <end position="408"/>
    </location>
</feature>